<dbReference type="Gene3D" id="2.60.40.2500">
    <property type="match status" value="1"/>
</dbReference>
<evidence type="ECO:0000256" key="1">
    <source>
        <dbReference type="ARBA" id="ARBA00006135"/>
    </source>
</evidence>
<feature type="signal peptide" evidence="4">
    <location>
        <begin position="1"/>
        <end position="32"/>
    </location>
</feature>
<evidence type="ECO:0000256" key="2">
    <source>
        <dbReference type="ARBA" id="ARBA00022729"/>
    </source>
</evidence>
<dbReference type="InterPro" id="IPR033645">
    <property type="entry name" value="VirB9/CagX/TrbG_C"/>
</dbReference>
<name>A0A2W5NU80_9SPHN</name>
<dbReference type="EMBL" id="QFPX01000002">
    <property type="protein sequence ID" value="PZQ57016.1"/>
    <property type="molecule type" value="Genomic_DNA"/>
</dbReference>
<evidence type="ECO:0000256" key="3">
    <source>
        <dbReference type="SAM" id="MobiDB-lite"/>
    </source>
</evidence>
<evidence type="ECO:0000313" key="5">
    <source>
        <dbReference type="EMBL" id="PZQ57016.1"/>
    </source>
</evidence>
<protein>
    <submittedName>
        <fullName evidence="5">Type VI secretion protein</fullName>
    </submittedName>
</protein>
<dbReference type="Proteomes" id="UP000249082">
    <property type="component" value="Unassembled WGS sequence"/>
</dbReference>
<organism evidence="5 6">
    <name type="scientific">Novosphingobium pentaromativorans</name>
    <dbReference type="NCBI Taxonomy" id="205844"/>
    <lineage>
        <taxon>Bacteria</taxon>
        <taxon>Pseudomonadati</taxon>
        <taxon>Pseudomonadota</taxon>
        <taxon>Alphaproteobacteria</taxon>
        <taxon>Sphingomonadales</taxon>
        <taxon>Sphingomonadaceae</taxon>
        <taxon>Novosphingobium</taxon>
    </lineage>
</organism>
<dbReference type="InterPro" id="IPR038161">
    <property type="entry name" value="VirB9/CagX/TrbG_C_sf"/>
</dbReference>
<proteinExistence type="inferred from homology"/>
<sequence>MIRHQVQATARALAATAALAVMAPLAVTAAQADDRLVQHAYSENEVVRIDGRTGVQATIAFGKNEAIENVAVGDSQTWQITPNKRADLLFVKPLEAGARTNMTVVTNRHTYFFDLVASPKSRPLYMLRFTYKDEPAEPLPGTPGAPQVAGLDPDEQALAAGDPAALPTDPAALNFEWKRVGTAKLLPSRIYDDGTSTYLLWPEKTSVPAILVTNEKGDEGPVNYAVRGAMIVIDDVPDNIILRSGKSSAELVNARPVASRPPIAAPVAPAVAPAAASGKITPNPATTAVATAAPANGPNPQGN</sequence>
<dbReference type="InterPro" id="IPR010258">
    <property type="entry name" value="Conjugal_tfr_TrbG/VirB9/CagX"/>
</dbReference>
<dbReference type="AlphaFoldDB" id="A0A2W5NU80"/>
<accession>A0A2W5NU80</accession>
<evidence type="ECO:0000313" key="6">
    <source>
        <dbReference type="Proteomes" id="UP000249082"/>
    </source>
</evidence>
<gene>
    <name evidence="5" type="ORF">DI555_02510</name>
</gene>
<feature type="chain" id="PRO_5015925004" evidence="4">
    <location>
        <begin position="33"/>
        <end position="303"/>
    </location>
</feature>
<feature type="region of interest" description="Disordered" evidence="3">
    <location>
        <begin position="274"/>
        <end position="303"/>
    </location>
</feature>
<comment type="caution">
    <text evidence="5">The sequence shown here is derived from an EMBL/GenBank/DDBJ whole genome shotgun (WGS) entry which is preliminary data.</text>
</comment>
<keyword evidence="2 4" id="KW-0732">Signal</keyword>
<dbReference type="CDD" id="cd06911">
    <property type="entry name" value="VirB9_CagX_TrbG"/>
    <property type="match status" value="1"/>
</dbReference>
<evidence type="ECO:0000256" key="4">
    <source>
        <dbReference type="SAM" id="SignalP"/>
    </source>
</evidence>
<dbReference type="Pfam" id="PF03524">
    <property type="entry name" value="CagX"/>
    <property type="match status" value="1"/>
</dbReference>
<reference evidence="5 6" key="1">
    <citation type="submission" date="2017-08" db="EMBL/GenBank/DDBJ databases">
        <title>Infants hospitalized years apart are colonized by the same room-sourced microbial strains.</title>
        <authorList>
            <person name="Brooks B."/>
            <person name="Olm M.R."/>
            <person name="Firek B.A."/>
            <person name="Baker R."/>
            <person name="Thomas B.C."/>
            <person name="Morowitz M.J."/>
            <person name="Banfield J.F."/>
        </authorList>
    </citation>
    <scope>NUCLEOTIDE SEQUENCE [LARGE SCALE GENOMIC DNA]</scope>
    <source>
        <strain evidence="5">S2_005_002_R2_33</strain>
    </source>
</reference>
<comment type="similarity">
    <text evidence="1">Belongs to the TrbG/VirB9 family.</text>
</comment>